<dbReference type="PANTHER" id="PTHR12526">
    <property type="entry name" value="GLYCOSYLTRANSFERASE"/>
    <property type="match status" value="1"/>
</dbReference>
<dbReference type="Pfam" id="PF00534">
    <property type="entry name" value="Glycos_transf_1"/>
    <property type="match status" value="1"/>
</dbReference>
<dbReference type="Gene3D" id="3.40.50.2000">
    <property type="entry name" value="Glycogen Phosphorylase B"/>
    <property type="match status" value="2"/>
</dbReference>
<gene>
    <name evidence="2" type="ORF">AWV77_05275</name>
</gene>
<reference evidence="3" key="1">
    <citation type="submission" date="2016-01" db="EMBL/GenBank/DDBJ databases">
        <authorList>
            <person name="Gamez R.M."/>
            <person name="Rodriguez F."/>
            <person name="Bernal J.F."/>
            <person name="Agarwala R."/>
            <person name="Landsman D."/>
            <person name="Marino-Ramirez L."/>
        </authorList>
    </citation>
    <scope>NUCLEOTIDE SEQUENCE [LARGE SCALE GENOMIC DNA]</scope>
    <source>
        <strain evidence="3">Ps006</strain>
    </source>
</reference>
<organism evidence="2 3">
    <name type="scientific">Pseudomonas palleroniana</name>
    <dbReference type="NCBI Taxonomy" id="191390"/>
    <lineage>
        <taxon>Bacteria</taxon>
        <taxon>Pseudomonadati</taxon>
        <taxon>Pseudomonadota</taxon>
        <taxon>Gammaproteobacteria</taxon>
        <taxon>Pseudomonadales</taxon>
        <taxon>Pseudomonadaceae</taxon>
        <taxon>Pseudomonas</taxon>
    </lineage>
</organism>
<comment type="caution">
    <text evidence="2">The sequence shown here is derived from an EMBL/GenBank/DDBJ whole genome shotgun (WGS) entry which is preliminary data.</text>
</comment>
<dbReference type="AlphaFoldDB" id="A0A0X7K9G1"/>
<accession>A0A0X7K9G1</accession>
<evidence type="ECO:0000313" key="2">
    <source>
        <dbReference type="EMBL" id="KWU52242.1"/>
    </source>
</evidence>
<dbReference type="GO" id="GO:0016757">
    <property type="term" value="F:glycosyltransferase activity"/>
    <property type="evidence" value="ECO:0007669"/>
    <property type="project" value="InterPro"/>
</dbReference>
<dbReference type="GO" id="GO:1901135">
    <property type="term" value="P:carbohydrate derivative metabolic process"/>
    <property type="evidence" value="ECO:0007669"/>
    <property type="project" value="UniProtKB-ARBA"/>
</dbReference>
<dbReference type="SUPFAM" id="SSF53756">
    <property type="entry name" value="UDP-Glycosyltransferase/glycogen phosphorylase"/>
    <property type="match status" value="1"/>
</dbReference>
<evidence type="ECO:0000259" key="1">
    <source>
        <dbReference type="Pfam" id="PF00534"/>
    </source>
</evidence>
<proteinExistence type="predicted"/>
<sequence length="365" mass="40592">MVKKIIFFHLLNDYSGSPKVLSQVIETVSKEGFEAELFLGGKGSAGFLSSVPCIQKRYFYKRFDNKLMTLVSYSISQFILFFKLLGYRDSSAIFYVNTLLPFGAALAGKILGVKVIYHIHETSIRPKLLKLFLRWMVEKCSSENIFVSYFLARNEGFLNIDSRVIYNSVPHSMALAAQRHFYQPLIDDEFNVLMICSLKAYKGVVEFVEIAKLLSGNPALKMKLVLGATDAEVIEFFSSITLPGNLEVISSCADVVPHYQKASVLLSLSKPDECVETFGLTILEGLSFGIPCIVPPVGGPIELVSDGVEGYLMSSDRVEDIAEKLTYLWTHSDVCYSLSEAAKLKSLSFSSEKFESSVLEVFDGS</sequence>
<evidence type="ECO:0000313" key="3">
    <source>
        <dbReference type="Proteomes" id="UP000067111"/>
    </source>
</evidence>
<dbReference type="CDD" id="cd03801">
    <property type="entry name" value="GT4_PimA-like"/>
    <property type="match status" value="1"/>
</dbReference>
<name>A0A0X7K9G1_9PSED</name>
<dbReference type="PANTHER" id="PTHR12526:SF625">
    <property type="entry name" value="PHOSPHATIDYLINOSITOL GLYCAN-CLASS A"/>
    <property type="match status" value="1"/>
</dbReference>
<feature type="domain" description="Glycosyl transferase family 1" evidence="1">
    <location>
        <begin position="186"/>
        <end position="343"/>
    </location>
</feature>
<dbReference type="EMBL" id="LRMR01000005">
    <property type="protein sequence ID" value="KWU52242.1"/>
    <property type="molecule type" value="Genomic_DNA"/>
</dbReference>
<dbReference type="Proteomes" id="UP000067111">
    <property type="component" value="Unassembled WGS sequence"/>
</dbReference>
<dbReference type="InterPro" id="IPR001296">
    <property type="entry name" value="Glyco_trans_1"/>
</dbReference>
<protein>
    <recommendedName>
        <fullName evidence="1">Glycosyl transferase family 1 domain-containing protein</fullName>
    </recommendedName>
</protein>